<dbReference type="Gene3D" id="3.50.30.40">
    <property type="entry name" value="Ribonuclease E inhibitor RraA/RraA-like"/>
    <property type="match status" value="1"/>
</dbReference>
<dbReference type="CDD" id="cd16841">
    <property type="entry name" value="RraA_family"/>
    <property type="match status" value="1"/>
</dbReference>
<keyword evidence="1" id="KW-0460">Magnesium</keyword>
<comment type="cofactor">
    <cofactor evidence="1">
        <name>Mg(2+)</name>
        <dbReference type="ChEBI" id="CHEBI:18420"/>
    </cofactor>
</comment>
<evidence type="ECO:0000313" key="2">
    <source>
        <dbReference type="EMBL" id="KAJ4387624.1"/>
    </source>
</evidence>
<dbReference type="GO" id="GO:0047443">
    <property type="term" value="F:4-hydroxy-4-methyl-2-oxoglutarate aldolase activity"/>
    <property type="evidence" value="ECO:0007669"/>
    <property type="project" value="TreeGrafter"/>
</dbReference>
<evidence type="ECO:0000256" key="1">
    <source>
        <dbReference type="PIRSR" id="PIRSR605493-1"/>
    </source>
</evidence>
<dbReference type="PANTHER" id="PTHR33254">
    <property type="entry name" value="4-HYDROXY-4-METHYL-2-OXOGLUTARATE ALDOLASE 3-RELATED"/>
    <property type="match status" value="1"/>
</dbReference>
<organism evidence="2 3">
    <name type="scientific">Gnomoniopsis smithogilvyi</name>
    <dbReference type="NCBI Taxonomy" id="1191159"/>
    <lineage>
        <taxon>Eukaryota</taxon>
        <taxon>Fungi</taxon>
        <taxon>Dikarya</taxon>
        <taxon>Ascomycota</taxon>
        <taxon>Pezizomycotina</taxon>
        <taxon>Sordariomycetes</taxon>
        <taxon>Sordariomycetidae</taxon>
        <taxon>Diaporthales</taxon>
        <taxon>Gnomoniaceae</taxon>
        <taxon>Gnomoniopsis</taxon>
    </lineage>
</organism>
<dbReference type="GO" id="GO:0008948">
    <property type="term" value="F:oxaloacetate decarboxylase activity"/>
    <property type="evidence" value="ECO:0007669"/>
    <property type="project" value="TreeGrafter"/>
</dbReference>
<dbReference type="SUPFAM" id="SSF89562">
    <property type="entry name" value="RraA-like"/>
    <property type="match status" value="1"/>
</dbReference>
<keyword evidence="1" id="KW-0479">Metal-binding</keyword>
<reference evidence="2" key="1">
    <citation type="submission" date="2022-10" db="EMBL/GenBank/DDBJ databases">
        <title>Tapping the CABI collections for fungal endophytes: first genome assemblies for Collariella, Neodidymelliopsis, Ascochyta clinopodiicola, Didymella pomorum, Didymosphaeria variabile, Neocosmospora piperis and Neocucurbitaria cava.</title>
        <authorList>
            <person name="Hill R."/>
        </authorList>
    </citation>
    <scope>NUCLEOTIDE SEQUENCE</scope>
    <source>
        <strain evidence="2">IMI 355082</strain>
    </source>
</reference>
<dbReference type="InterPro" id="IPR005493">
    <property type="entry name" value="RraA/RraA-like"/>
</dbReference>
<proteinExistence type="predicted"/>
<dbReference type="Proteomes" id="UP001140453">
    <property type="component" value="Unassembled WGS sequence"/>
</dbReference>
<evidence type="ECO:0008006" key="4">
    <source>
        <dbReference type="Google" id="ProtNLM"/>
    </source>
</evidence>
<dbReference type="OrthoDB" id="1476984at2759"/>
<comment type="caution">
    <text evidence="2">The sequence shown here is derived from an EMBL/GenBank/DDBJ whole genome shotgun (WGS) entry which is preliminary data.</text>
</comment>
<dbReference type="PANTHER" id="PTHR33254:SF28">
    <property type="entry name" value="4-HYDROXY-4-METHYL-2-OXOGLUTARATE ALDOLASE"/>
    <property type="match status" value="1"/>
</dbReference>
<evidence type="ECO:0000313" key="3">
    <source>
        <dbReference type="Proteomes" id="UP001140453"/>
    </source>
</evidence>
<dbReference type="Pfam" id="PF03737">
    <property type="entry name" value="RraA-like"/>
    <property type="match status" value="1"/>
</dbReference>
<protein>
    <recommendedName>
        <fullName evidence="4">RraA-like protein</fullName>
    </recommendedName>
</protein>
<name>A0A9W8YLB8_9PEZI</name>
<accession>A0A9W8YLB8</accession>
<dbReference type="InterPro" id="IPR036704">
    <property type="entry name" value="RraA/RraA-like_sf"/>
</dbReference>
<keyword evidence="3" id="KW-1185">Reference proteome</keyword>
<feature type="binding site" evidence="1">
    <location>
        <position position="127"/>
    </location>
    <ligand>
        <name>Mg(2+)</name>
        <dbReference type="ChEBI" id="CHEBI:18420"/>
    </ligand>
</feature>
<dbReference type="AlphaFoldDB" id="A0A9W8YLB8"/>
<feature type="binding site" evidence="1">
    <location>
        <position position="126"/>
    </location>
    <ligand>
        <name>substrate</name>
    </ligand>
</feature>
<sequence>MKGNTMSNTESFPVEALKELTTCDISQALVHLGYRNGGFLSGLTMWSPERQAGTTKLIGPAYTVKYVPKDDPAPKLQSHYIESVPEGAVVFVSCPPGIPNGLWSSLVAARGQARGAAGAIIDGRIRDLGEHRELLPTFPIFGRDTGTAPPHELVKVIAVDVPVKLASEDQDMTIQPGDYLIGDLNGVVVLPREAAGDVVVLAKKQVEADAKMMEEIKKGMSLVEASKKFRG</sequence>
<gene>
    <name evidence="2" type="ORF">N0V93_008221</name>
</gene>
<dbReference type="EMBL" id="JAPEVB010000005">
    <property type="protein sequence ID" value="KAJ4387624.1"/>
    <property type="molecule type" value="Genomic_DNA"/>
</dbReference>
<dbReference type="GO" id="GO:0046872">
    <property type="term" value="F:metal ion binding"/>
    <property type="evidence" value="ECO:0007669"/>
    <property type="project" value="UniProtKB-KW"/>
</dbReference>